<dbReference type="OrthoDB" id="524326at2759"/>
<feature type="region of interest" description="Disordered" evidence="1">
    <location>
        <begin position="294"/>
        <end position="315"/>
    </location>
</feature>
<dbReference type="GO" id="GO:0016197">
    <property type="term" value="P:endosomal transport"/>
    <property type="evidence" value="ECO:0007669"/>
    <property type="project" value="TreeGrafter"/>
</dbReference>
<gene>
    <name evidence="2" type="ORF">CTI12_AA631230</name>
</gene>
<dbReference type="GO" id="GO:0005886">
    <property type="term" value="C:plasma membrane"/>
    <property type="evidence" value="ECO:0007669"/>
    <property type="project" value="TreeGrafter"/>
</dbReference>
<protein>
    <submittedName>
        <fullName evidence="2">Calcium-binding EF hand family protein</fullName>
    </submittedName>
</protein>
<dbReference type="AlphaFoldDB" id="A0A2U1K8R9"/>
<dbReference type="STRING" id="35608.A0A2U1K8R9"/>
<keyword evidence="3" id="KW-1185">Reference proteome</keyword>
<proteinExistence type="predicted"/>
<name>A0A2U1K8R9_ARTAN</name>
<feature type="region of interest" description="Disordered" evidence="1">
    <location>
        <begin position="223"/>
        <end position="256"/>
    </location>
</feature>
<evidence type="ECO:0000313" key="2">
    <source>
        <dbReference type="EMBL" id="PWA13709.1"/>
    </source>
</evidence>
<dbReference type="GO" id="GO:0006897">
    <property type="term" value="P:endocytosis"/>
    <property type="evidence" value="ECO:0007669"/>
    <property type="project" value="TreeGrafter"/>
</dbReference>
<evidence type="ECO:0000313" key="3">
    <source>
        <dbReference type="Proteomes" id="UP000245207"/>
    </source>
</evidence>
<sequence>MGPDSLSHYNYSHYLKDVVKRKMMGIIGGTWMGWERKMELNQALVKMDQGGSADGILQVRADRIQSDLEELLKALTDRCKKHGIDVKSTAVIELPKGWQPGVPEISAVWDEDWDKFEDEGWGTFDNNDDVDSVWGFNSDTAKDAEHEKHGESYFFDSSSFTASPRKSDSPQGSNSFFQKKSPFGFDDSVPGSPASRAGTSPRYSGGGAENSFFDNFSRYDSFSATDRGSPKQETFSRFDSMSSSTQDNNFSRFDSMSSTAQDRSFARFDSMSSNAGFDHGHTYSFDDSDPFGSSGPFKVSSESQTGKNETDKWAF</sequence>
<feature type="compositionally biased region" description="Polar residues" evidence="1">
    <location>
        <begin position="237"/>
        <end position="256"/>
    </location>
</feature>
<dbReference type="PANTHER" id="PTHR11216:SF137">
    <property type="entry name" value="CALCIUM-BINDING EF HAND FAMILY PROTEIN"/>
    <property type="match status" value="1"/>
</dbReference>
<dbReference type="PANTHER" id="PTHR11216">
    <property type="entry name" value="EH DOMAIN"/>
    <property type="match status" value="1"/>
</dbReference>
<feature type="compositionally biased region" description="Polar residues" evidence="1">
    <location>
        <begin position="164"/>
        <end position="178"/>
    </location>
</feature>
<dbReference type="GO" id="GO:0005634">
    <property type="term" value="C:nucleus"/>
    <property type="evidence" value="ECO:0007669"/>
    <property type="project" value="TreeGrafter"/>
</dbReference>
<evidence type="ECO:0000256" key="1">
    <source>
        <dbReference type="SAM" id="MobiDB-lite"/>
    </source>
</evidence>
<reference evidence="2 3" key="1">
    <citation type="journal article" date="2018" name="Mol. Plant">
        <title>The genome of Artemisia annua provides insight into the evolution of Asteraceae family and artemisinin biosynthesis.</title>
        <authorList>
            <person name="Shen Q."/>
            <person name="Zhang L."/>
            <person name="Liao Z."/>
            <person name="Wang S."/>
            <person name="Yan T."/>
            <person name="Shi P."/>
            <person name="Liu M."/>
            <person name="Fu X."/>
            <person name="Pan Q."/>
            <person name="Wang Y."/>
            <person name="Lv Z."/>
            <person name="Lu X."/>
            <person name="Zhang F."/>
            <person name="Jiang W."/>
            <person name="Ma Y."/>
            <person name="Chen M."/>
            <person name="Hao X."/>
            <person name="Li L."/>
            <person name="Tang Y."/>
            <person name="Lv G."/>
            <person name="Zhou Y."/>
            <person name="Sun X."/>
            <person name="Brodelius P.E."/>
            <person name="Rose J.K.C."/>
            <person name="Tang K."/>
        </authorList>
    </citation>
    <scope>NUCLEOTIDE SEQUENCE [LARGE SCALE GENOMIC DNA]</scope>
    <source>
        <strain evidence="3">cv. Huhao1</strain>
        <tissue evidence="2">Leaf</tissue>
    </source>
</reference>
<feature type="region of interest" description="Disordered" evidence="1">
    <location>
        <begin position="164"/>
        <end position="206"/>
    </location>
</feature>
<comment type="caution">
    <text evidence="2">The sequence shown here is derived from an EMBL/GenBank/DDBJ whole genome shotgun (WGS) entry which is preliminary data.</text>
</comment>
<accession>A0A2U1K8R9</accession>
<organism evidence="2 3">
    <name type="scientific">Artemisia annua</name>
    <name type="common">Sweet wormwood</name>
    <dbReference type="NCBI Taxonomy" id="35608"/>
    <lineage>
        <taxon>Eukaryota</taxon>
        <taxon>Viridiplantae</taxon>
        <taxon>Streptophyta</taxon>
        <taxon>Embryophyta</taxon>
        <taxon>Tracheophyta</taxon>
        <taxon>Spermatophyta</taxon>
        <taxon>Magnoliopsida</taxon>
        <taxon>eudicotyledons</taxon>
        <taxon>Gunneridae</taxon>
        <taxon>Pentapetalae</taxon>
        <taxon>asterids</taxon>
        <taxon>campanulids</taxon>
        <taxon>Asterales</taxon>
        <taxon>Asteraceae</taxon>
        <taxon>Asteroideae</taxon>
        <taxon>Anthemideae</taxon>
        <taxon>Artemisiinae</taxon>
        <taxon>Artemisia</taxon>
    </lineage>
</organism>
<dbReference type="EMBL" id="PKPP01034998">
    <property type="protein sequence ID" value="PWA13709.1"/>
    <property type="molecule type" value="Genomic_DNA"/>
</dbReference>
<dbReference type="Proteomes" id="UP000245207">
    <property type="component" value="Unassembled WGS sequence"/>
</dbReference>
<dbReference type="GO" id="GO:0005737">
    <property type="term" value="C:cytoplasm"/>
    <property type="evidence" value="ECO:0007669"/>
    <property type="project" value="TreeGrafter"/>
</dbReference>